<feature type="domain" description="HTH gntR-type" evidence="4">
    <location>
        <begin position="8"/>
        <end position="76"/>
    </location>
</feature>
<dbReference type="Pfam" id="PF07702">
    <property type="entry name" value="UTRA"/>
    <property type="match status" value="1"/>
</dbReference>
<dbReference type="PROSITE" id="PS50949">
    <property type="entry name" value="HTH_GNTR"/>
    <property type="match status" value="1"/>
</dbReference>
<dbReference type="Pfam" id="PF00392">
    <property type="entry name" value="GntR"/>
    <property type="match status" value="1"/>
</dbReference>
<evidence type="ECO:0000256" key="3">
    <source>
        <dbReference type="ARBA" id="ARBA00023163"/>
    </source>
</evidence>
<dbReference type="eggNOG" id="COG2188">
    <property type="taxonomic scope" value="Bacteria"/>
</dbReference>
<dbReference type="OrthoDB" id="457376at2"/>
<keyword evidence="3" id="KW-0804">Transcription</keyword>
<dbReference type="GO" id="GO:0045892">
    <property type="term" value="P:negative regulation of DNA-templated transcription"/>
    <property type="evidence" value="ECO:0007669"/>
    <property type="project" value="TreeGrafter"/>
</dbReference>
<dbReference type="SUPFAM" id="SSF46785">
    <property type="entry name" value="Winged helix' DNA-binding domain"/>
    <property type="match status" value="1"/>
</dbReference>
<accession>A8F787</accession>
<evidence type="ECO:0000259" key="4">
    <source>
        <dbReference type="PROSITE" id="PS50949"/>
    </source>
</evidence>
<name>A8F787_PSELT</name>
<dbReference type="InterPro" id="IPR036390">
    <property type="entry name" value="WH_DNA-bd_sf"/>
</dbReference>
<dbReference type="PRINTS" id="PR00035">
    <property type="entry name" value="HTHGNTR"/>
</dbReference>
<organism evidence="5 6">
    <name type="scientific">Pseudothermotoga lettingae (strain ATCC BAA-301 / DSM 14385 / NBRC 107922 / TMO)</name>
    <name type="common">Thermotoga lettingae</name>
    <dbReference type="NCBI Taxonomy" id="416591"/>
    <lineage>
        <taxon>Bacteria</taxon>
        <taxon>Thermotogati</taxon>
        <taxon>Thermotogota</taxon>
        <taxon>Thermotogae</taxon>
        <taxon>Thermotogales</taxon>
        <taxon>Thermotogaceae</taxon>
        <taxon>Pseudothermotoga</taxon>
    </lineage>
</organism>
<dbReference type="InterPro" id="IPR050679">
    <property type="entry name" value="Bact_HTH_transcr_reg"/>
</dbReference>
<dbReference type="InterPro" id="IPR011663">
    <property type="entry name" value="UTRA"/>
</dbReference>
<dbReference type="EMBL" id="CP000812">
    <property type="protein sequence ID" value="ABV34021.1"/>
    <property type="molecule type" value="Genomic_DNA"/>
</dbReference>
<dbReference type="SUPFAM" id="SSF64288">
    <property type="entry name" value="Chorismate lyase-like"/>
    <property type="match status" value="1"/>
</dbReference>
<dbReference type="KEGG" id="tle:Tlet_1465"/>
<sequence length="239" mass="28001">MIDRTNAMPLYVQLKQELKEKILKGDWKEGEKIPAEFDLMKIYKVSRATVRSAIDSLVLEGYLVKKHGIGTFVKRIRPSLGFEPLISLSYALETFNIHSKNTVLEKKYIDIDRKLKQKLRFKYAAKCLYVRRLRYVDEVPVAIEDSYFHPKTAHVFDGKDLSKSIAKILVNETDVSISKVEQIIIPRVAEKEERALLVLSEETQILHMQRWIYVQNQVEPIYYLNLIMRNDLSTFHITR</sequence>
<keyword evidence="2" id="KW-0238">DNA-binding</keyword>
<dbReference type="FunFam" id="1.10.10.10:FF:000079">
    <property type="entry name" value="GntR family transcriptional regulator"/>
    <property type="match status" value="1"/>
</dbReference>
<dbReference type="InterPro" id="IPR036388">
    <property type="entry name" value="WH-like_DNA-bd_sf"/>
</dbReference>
<dbReference type="STRING" id="416591.Tlet_1465"/>
<evidence type="ECO:0000313" key="6">
    <source>
        <dbReference type="Proteomes" id="UP000002016"/>
    </source>
</evidence>
<proteinExistence type="predicted"/>
<evidence type="ECO:0000256" key="2">
    <source>
        <dbReference type="ARBA" id="ARBA00023125"/>
    </source>
</evidence>
<dbReference type="PANTHER" id="PTHR44846:SF1">
    <property type="entry name" value="MANNOSYL-D-GLYCERATE TRANSPORT_METABOLISM SYSTEM REPRESSOR MNGR-RELATED"/>
    <property type="match status" value="1"/>
</dbReference>
<dbReference type="Proteomes" id="UP000002016">
    <property type="component" value="Chromosome"/>
</dbReference>
<dbReference type="PANTHER" id="PTHR44846">
    <property type="entry name" value="MANNOSYL-D-GLYCERATE TRANSPORT/METABOLISM SYSTEM REPRESSOR MNGR-RELATED"/>
    <property type="match status" value="1"/>
</dbReference>
<dbReference type="GO" id="GO:0003677">
    <property type="term" value="F:DNA binding"/>
    <property type="evidence" value="ECO:0007669"/>
    <property type="project" value="UniProtKB-KW"/>
</dbReference>
<gene>
    <name evidence="5" type="ordered locus">Tlet_1465</name>
</gene>
<dbReference type="RefSeq" id="WP_012003497.1">
    <property type="nucleotide sequence ID" value="NC_009828.1"/>
</dbReference>
<reference evidence="5 6" key="1">
    <citation type="submission" date="2007-08" db="EMBL/GenBank/DDBJ databases">
        <title>Complete sequence of Thermotoga lettingae TMO.</title>
        <authorList>
            <consortium name="US DOE Joint Genome Institute"/>
            <person name="Copeland A."/>
            <person name="Lucas S."/>
            <person name="Lapidus A."/>
            <person name="Barry K."/>
            <person name="Glavina del Rio T."/>
            <person name="Dalin E."/>
            <person name="Tice H."/>
            <person name="Pitluck S."/>
            <person name="Foster B."/>
            <person name="Bruce D."/>
            <person name="Schmutz J."/>
            <person name="Larimer F."/>
            <person name="Land M."/>
            <person name="Hauser L."/>
            <person name="Kyrpides N."/>
            <person name="Mikhailova N."/>
            <person name="Nelson K."/>
            <person name="Gogarten J.P."/>
            <person name="Noll K."/>
            <person name="Richardson P."/>
        </authorList>
    </citation>
    <scope>NUCLEOTIDE SEQUENCE [LARGE SCALE GENOMIC DNA]</scope>
    <source>
        <strain evidence="6">ATCC BAA-301 / DSM 14385 / NBRC 107922 / TMO</strain>
    </source>
</reference>
<dbReference type="CDD" id="cd07377">
    <property type="entry name" value="WHTH_GntR"/>
    <property type="match status" value="1"/>
</dbReference>
<dbReference type="Gene3D" id="3.40.1410.10">
    <property type="entry name" value="Chorismate lyase-like"/>
    <property type="match status" value="1"/>
</dbReference>
<dbReference type="Gene3D" id="1.10.10.10">
    <property type="entry name" value="Winged helix-like DNA-binding domain superfamily/Winged helix DNA-binding domain"/>
    <property type="match status" value="1"/>
</dbReference>
<dbReference type="AlphaFoldDB" id="A8F787"/>
<dbReference type="SMART" id="SM00345">
    <property type="entry name" value="HTH_GNTR"/>
    <property type="match status" value="1"/>
</dbReference>
<dbReference type="GO" id="GO:0003700">
    <property type="term" value="F:DNA-binding transcription factor activity"/>
    <property type="evidence" value="ECO:0007669"/>
    <property type="project" value="InterPro"/>
</dbReference>
<dbReference type="InterPro" id="IPR000524">
    <property type="entry name" value="Tscrpt_reg_HTH_GntR"/>
</dbReference>
<dbReference type="SMART" id="SM00866">
    <property type="entry name" value="UTRA"/>
    <property type="match status" value="1"/>
</dbReference>
<dbReference type="InterPro" id="IPR028978">
    <property type="entry name" value="Chorismate_lyase_/UTRA_dom_sf"/>
</dbReference>
<reference evidence="5 6" key="2">
    <citation type="journal article" date="2009" name="Proc. Natl. Acad. Sci. U.S.A.">
        <title>On the chimeric nature, thermophilic origin, and phylogenetic placement of the Thermotogales.</title>
        <authorList>
            <person name="Zhaxybayeva O."/>
            <person name="Swithers K.S."/>
            <person name="Lapierre P."/>
            <person name="Fournier G.P."/>
            <person name="Bickhart D.M."/>
            <person name="DeBoy R.T."/>
            <person name="Nelson K.E."/>
            <person name="Nesbo C.L."/>
            <person name="Doolittle W.F."/>
            <person name="Gogarten J.P."/>
            <person name="Noll K.M."/>
        </authorList>
    </citation>
    <scope>NUCLEOTIDE SEQUENCE [LARGE SCALE GENOMIC DNA]</scope>
    <source>
        <strain evidence="6">ATCC BAA-301 / DSM 14385 / NBRC 107922 / TMO</strain>
    </source>
</reference>
<evidence type="ECO:0000313" key="5">
    <source>
        <dbReference type="EMBL" id="ABV34021.1"/>
    </source>
</evidence>
<keyword evidence="6" id="KW-1185">Reference proteome</keyword>
<evidence type="ECO:0000256" key="1">
    <source>
        <dbReference type="ARBA" id="ARBA00023015"/>
    </source>
</evidence>
<protein>
    <submittedName>
        <fullName evidence="5">Transcriptional regulator, GntR family</fullName>
    </submittedName>
</protein>
<keyword evidence="1" id="KW-0805">Transcription regulation</keyword>
<dbReference type="HOGENOM" id="CLU_063236_8_2_0"/>